<keyword evidence="2" id="KW-1185">Reference proteome</keyword>
<dbReference type="Pfam" id="PF13602">
    <property type="entry name" value="ADH_zinc_N_2"/>
    <property type="match status" value="1"/>
</dbReference>
<accession>A0A1H3CVT7</accession>
<proteinExistence type="predicted"/>
<dbReference type="EMBL" id="FNOT01000002">
    <property type="protein sequence ID" value="SDX58251.1"/>
    <property type="molecule type" value="Genomic_DNA"/>
</dbReference>
<evidence type="ECO:0000313" key="1">
    <source>
        <dbReference type="EMBL" id="SDX58251.1"/>
    </source>
</evidence>
<dbReference type="Gene3D" id="3.90.180.10">
    <property type="entry name" value="Medium-chain alcohol dehydrogenases, catalytic domain"/>
    <property type="match status" value="1"/>
</dbReference>
<organism evidence="1 2">
    <name type="scientific">Geodermatophilus africanus</name>
    <dbReference type="NCBI Taxonomy" id="1137993"/>
    <lineage>
        <taxon>Bacteria</taxon>
        <taxon>Bacillati</taxon>
        <taxon>Actinomycetota</taxon>
        <taxon>Actinomycetes</taxon>
        <taxon>Geodermatophilales</taxon>
        <taxon>Geodermatophilaceae</taxon>
        <taxon>Geodermatophilus</taxon>
    </lineage>
</organism>
<dbReference type="STRING" id="1137993.SAMN05660209_00766"/>
<dbReference type="Gene3D" id="3.40.50.720">
    <property type="entry name" value="NAD(P)-binding Rossmann-like Domain"/>
    <property type="match status" value="1"/>
</dbReference>
<dbReference type="AlphaFoldDB" id="A0A1H3CVT7"/>
<evidence type="ECO:0000313" key="2">
    <source>
        <dbReference type="Proteomes" id="UP000198921"/>
    </source>
</evidence>
<dbReference type="RefSeq" id="WP_244522335.1">
    <property type="nucleotide sequence ID" value="NZ_FNOT01000002.1"/>
</dbReference>
<name>A0A1H3CVT7_9ACTN</name>
<reference evidence="2" key="1">
    <citation type="submission" date="2016-10" db="EMBL/GenBank/DDBJ databases">
        <authorList>
            <person name="Varghese N."/>
            <person name="Submissions S."/>
        </authorList>
    </citation>
    <scope>NUCLEOTIDE SEQUENCE [LARGE SCALE GENOMIC DNA]</scope>
    <source>
        <strain evidence="2">DSM 45422</strain>
    </source>
</reference>
<dbReference type="Proteomes" id="UP000198921">
    <property type="component" value="Unassembled WGS sequence"/>
</dbReference>
<sequence>MDGVVAIGGGRLPTGFFSTPMGASVRAPYRGTRAELMEVLDLARAGAVHVEVEKYTLDEVPEAYRRLHEGAVRGRAVVVPGD</sequence>
<protein>
    <submittedName>
        <fullName evidence="1">Zinc-binding dehydrogenase</fullName>
    </submittedName>
</protein>
<gene>
    <name evidence="1" type="ORF">SAMN05660209_00766</name>
</gene>